<evidence type="ECO:0000256" key="1">
    <source>
        <dbReference type="ARBA" id="ARBA00004651"/>
    </source>
</evidence>
<evidence type="ECO:0000256" key="6">
    <source>
        <dbReference type="ARBA" id="ARBA00022692"/>
    </source>
</evidence>
<feature type="transmembrane region" description="Helical" evidence="12">
    <location>
        <begin position="144"/>
        <end position="162"/>
    </location>
</feature>
<dbReference type="PANTHER" id="PTHR32196:SF32">
    <property type="entry name" value="XYLOSE TRANSPORT SYSTEM PERMEASE PROTEIN XYLH"/>
    <property type="match status" value="1"/>
</dbReference>
<feature type="transmembrane region" description="Helical" evidence="12">
    <location>
        <begin position="213"/>
        <end position="234"/>
    </location>
</feature>
<keyword evidence="3" id="KW-1003">Cell membrane</keyword>
<evidence type="ECO:0000313" key="13">
    <source>
        <dbReference type="EMBL" id="TWD83251.1"/>
    </source>
</evidence>
<dbReference type="Pfam" id="PF02653">
    <property type="entry name" value="BPD_transp_2"/>
    <property type="match status" value="1"/>
</dbReference>
<feature type="transmembrane region" description="Helical" evidence="12">
    <location>
        <begin position="120"/>
        <end position="138"/>
    </location>
</feature>
<evidence type="ECO:0000256" key="11">
    <source>
        <dbReference type="SAM" id="MobiDB-lite"/>
    </source>
</evidence>
<keyword evidence="7 12" id="KW-1133">Transmembrane helix</keyword>
<evidence type="ECO:0000256" key="2">
    <source>
        <dbReference type="ARBA" id="ARBA00022448"/>
    </source>
</evidence>
<evidence type="ECO:0000256" key="12">
    <source>
        <dbReference type="SAM" id="Phobius"/>
    </source>
</evidence>
<keyword evidence="14" id="KW-1185">Reference proteome</keyword>
<comment type="subcellular location">
    <subcellularLocation>
        <location evidence="1">Cell membrane</location>
        <topology evidence="1">Multi-pass membrane protein</topology>
    </subcellularLocation>
</comment>
<feature type="transmembrane region" description="Helical" evidence="12">
    <location>
        <begin position="255"/>
        <end position="273"/>
    </location>
</feature>
<feature type="transmembrane region" description="Helical" evidence="12">
    <location>
        <begin position="95"/>
        <end position="115"/>
    </location>
</feature>
<keyword evidence="6 12" id="KW-0812">Transmembrane</keyword>
<keyword evidence="8 12" id="KW-0472">Membrane</keyword>
<keyword evidence="2" id="KW-0813">Transport</keyword>
<evidence type="ECO:0000256" key="8">
    <source>
        <dbReference type="ARBA" id="ARBA00023136"/>
    </source>
</evidence>
<evidence type="ECO:0000256" key="10">
    <source>
        <dbReference type="ARBA" id="ARBA00035686"/>
    </source>
</evidence>
<keyword evidence="5" id="KW-0762">Sugar transport</keyword>
<dbReference type="GO" id="GO:0022857">
    <property type="term" value="F:transmembrane transporter activity"/>
    <property type="evidence" value="ECO:0007669"/>
    <property type="project" value="InterPro"/>
</dbReference>
<comment type="function">
    <text evidence="9">Part of the binding-protein-dependent transport system for D-xylose. Probably responsible for the translocation of the substrate across the membrane.</text>
</comment>
<evidence type="ECO:0000313" key="14">
    <source>
        <dbReference type="Proteomes" id="UP000318380"/>
    </source>
</evidence>
<feature type="transmembrane region" description="Helical" evidence="12">
    <location>
        <begin position="63"/>
        <end position="83"/>
    </location>
</feature>
<reference evidence="13 14" key="1">
    <citation type="submission" date="2019-06" db="EMBL/GenBank/DDBJ databases">
        <title>Sequencing the genomes of 1000 actinobacteria strains.</title>
        <authorList>
            <person name="Klenk H.-P."/>
        </authorList>
    </citation>
    <scope>NUCLEOTIDE SEQUENCE [LARGE SCALE GENOMIC DNA]</scope>
    <source>
        <strain evidence="13 14">DSM 24683</strain>
    </source>
</reference>
<gene>
    <name evidence="13" type="ORF">FB561_4412</name>
</gene>
<organism evidence="13 14">
    <name type="scientific">Kribbella amoyensis</name>
    <dbReference type="NCBI Taxonomy" id="996641"/>
    <lineage>
        <taxon>Bacteria</taxon>
        <taxon>Bacillati</taxon>
        <taxon>Actinomycetota</taxon>
        <taxon>Actinomycetes</taxon>
        <taxon>Propionibacteriales</taxon>
        <taxon>Kribbellaceae</taxon>
        <taxon>Kribbella</taxon>
    </lineage>
</organism>
<feature type="region of interest" description="Disordered" evidence="11">
    <location>
        <begin position="1"/>
        <end position="29"/>
    </location>
</feature>
<keyword evidence="4" id="KW-0997">Cell inner membrane</keyword>
<evidence type="ECO:0000256" key="9">
    <source>
        <dbReference type="ARBA" id="ARBA00035611"/>
    </source>
</evidence>
<protein>
    <recommendedName>
        <fullName evidence="10">Xylose transport system permease protein XylH</fullName>
    </recommendedName>
</protein>
<sequence>MSVENSEARVQDTVPPGADGNGKGAAGNETALPADLQDERLIASHGVGGAISAFTARLKSGDLGSVPVVVGLIIIWAVFQIANSSFLSSRNLVNLTLQTTSVGVIAIGIVLVLLLGEIDLSVGSVSGLAAAVLGVTFVNEGWPLVLSLVAAVVLGLVIGLFYGALYNRFGVPSFVITLAGLLGFLGLQLLVLGKEGSLNLPFDSALVGFATRSFLSPALAYGLVAVVVAVYVLTRLRGRGARVAAGLSAAPNSMIAVKAGALTLVLLVPVLVLNGDRGVSSMFVLFLALVVATDFAVRKTRWGRSVMAVGGNVEAARRAGINVRMIYLSVFAACSTFAAVGGLLAAARLVAVNQSSGGGDTNLNAIAAAVIGGTSLFGGRGSAYSALLGALVIMSISNGLALLSLDSSVRYMVTAGVLLIAVTIDSLSRRSRQAHGRA</sequence>
<dbReference type="Proteomes" id="UP000318380">
    <property type="component" value="Unassembled WGS sequence"/>
</dbReference>
<feature type="transmembrane region" description="Helical" evidence="12">
    <location>
        <begin position="279"/>
        <end position="297"/>
    </location>
</feature>
<evidence type="ECO:0000256" key="7">
    <source>
        <dbReference type="ARBA" id="ARBA00022989"/>
    </source>
</evidence>
<dbReference type="EMBL" id="VIVK01000001">
    <property type="protein sequence ID" value="TWD83251.1"/>
    <property type="molecule type" value="Genomic_DNA"/>
</dbReference>
<feature type="compositionally biased region" description="Basic and acidic residues" evidence="11">
    <location>
        <begin position="1"/>
        <end position="10"/>
    </location>
</feature>
<comment type="caution">
    <text evidence="13">The sequence shown here is derived from an EMBL/GenBank/DDBJ whole genome shotgun (WGS) entry which is preliminary data.</text>
</comment>
<dbReference type="InterPro" id="IPR001851">
    <property type="entry name" value="ABC_transp_permease"/>
</dbReference>
<accession>A0A561BWK4</accession>
<evidence type="ECO:0000256" key="4">
    <source>
        <dbReference type="ARBA" id="ARBA00022519"/>
    </source>
</evidence>
<dbReference type="RefSeq" id="WP_202880697.1">
    <property type="nucleotide sequence ID" value="NZ_VIVK01000001.1"/>
</dbReference>
<dbReference type="AlphaFoldDB" id="A0A561BWK4"/>
<evidence type="ECO:0000256" key="3">
    <source>
        <dbReference type="ARBA" id="ARBA00022475"/>
    </source>
</evidence>
<feature type="transmembrane region" description="Helical" evidence="12">
    <location>
        <begin position="386"/>
        <end position="405"/>
    </location>
</feature>
<dbReference type="GO" id="GO:0005886">
    <property type="term" value="C:plasma membrane"/>
    <property type="evidence" value="ECO:0007669"/>
    <property type="project" value="UniProtKB-SubCell"/>
</dbReference>
<feature type="transmembrane region" description="Helical" evidence="12">
    <location>
        <begin position="326"/>
        <end position="351"/>
    </location>
</feature>
<name>A0A561BWK4_9ACTN</name>
<dbReference type="CDD" id="cd06579">
    <property type="entry name" value="TM_PBP1_transp_AraH_like"/>
    <property type="match status" value="1"/>
</dbReference>
<dbReference type="PANTHER" id="PTHR32196">
    <property type="entry name" value="ABC TRANSPORTER PERMEASE PROTEIN YPHD-RELATED-RELATED"/>
    <property type="match status" value="1"/>
</dbReference>
<proteinExistence type="predicted"/>
<evidence type="ECO:0000256" key="5">
    <source>
        <dbReference type="ARBA" id="ARBA00022597"/>
    </source>
</evidence>
<feature type="transmembrane region" description="Helical" evidence="12">
    <location>
        <begin position="174"/>
        <end position="193"/>
    </location>
</feature>